<dbReference type="RefSeq" id="WP_090379961.1">
    <property type="nucleotide sequence ID" value="NZ_FNSC01000001.1"/>
</dbReference>
<evidence type="ECO:0000259" key="3">
    <source>
        <dbReference type="Pfam" id="PF00890"/>
    </source>
</evidence>
<keyword evidence="2" id="KW-0560">Oxidoreductase</keyword>
<reference evidence="5" key="1">
    <citation type="submission" date="2016-10" db="EMBL/GenBank/DDBJ databases">
        <authorList>
            <person name="Varghese N."/>
            <person name="Submissions S."/>
        </authorList>
    </citation>
    <scope>NUCLEOTIDE SEQUENCE [LARGE SCALE GENOMIC DNA]</scope>
    <source>
        <strain evidence="5">DSM 12111</strain>
    </source>
</reference>
<gene>
    <name evidence="4" type="ORF">SAMN05421553_2063</name>
</gene>
<dbReference type="AlphaFoldDB" id="A0A1H4Y3E5"/>
<sequence length="68" mass="7644">MFRQSAQHIGTYYAGTYPGPIPLRPRLQEALQREVLIIGGGFSGLHTALRLALAGKKVVAWPRTRRNW</sequence>
<protein>
    <submittedName>
        <fullName evidence="4">FAD binding domain-containing protein</fullName>
    </submittedName>
</protein>
<evidence type="ECO:0000313" key="4">
    <source>
        <dbReference type="EMBL" id="SED11890.1"/>
    </source>
</evidence>
<dbReference type="GO" id="GO:0016491">
    <property type="term" value="F:oxidoreductase activity"/>
    <property type="evidence" value="ECO:0007669"/>
    <property type="project" value="UniProtKB-KW"/>
</dbReference>
<evidence type="ECO:0000313" key="5">
    <source>
        <dbReference type="Proteomes" id="UP000242849"/>
    </source>
</evidence>
<evidence type="ECO:0000256" key="1">
    <source>
        <dbReference type="ARBA" id="ARBA00022630"/>
    </source>
</evidence>
<dbReference type="InterPro" id="IPR036188">
    <property type="entry name" value="FAD/NAD-bd_sf"/>
</dbReference>
<dbReference type="Gene3D" id="3.50.50.60">
    <property type="entry name" value="FAD/NAD(P)-binding domain"/>
    <property type="match status" value="1"/>
</dbReference>
<dbReference type="STRING" id="53406.SAMN05421553_2063"/>
<keyword evidence="5" id="KW-1185">Reference proteome</keyword>
<dbReference type="InterPro" id="IPR003953">
    <property type="entry name" value="FAD-dep_OxRdtase_2_FAD-bd"/>
</dbReference>
<keyword evidence="1" id="KW-0285">Flavoprotein</keyword>
<dbReference type="OrthoDB" id="311718at2"/>
<evidence type="ECO:0000256" key="2">
    <source>
        <dbReference type="ARBA" id="ARBA00023002"/>
    </source>
</evidence>
<accession>A0A1H4Y3E5</accession>
<dbReference type="Pfam" id="PF00890">
    <property type="entry name" value="FAD_binding_2"/>
    <property type="match status" value="1"/>
</dbReference>
<proteinExistence type="predicted"/>
<dbReference type="Proteomes" id="UP000242849">
    <property type="component" value="Unassembled WGS sequence"/>
</dbReference>
<dbReference type="SUPFAM" id="SSF51905">
    <property type="entry name" value="FAD/NAD(P)-binding domain"/>
    <property type="match status" value="1"/>
</dbReference>
<dbReference type="EMBL" id="FNSC01000001">
    <property type="protein sequence ID" value="SED11890.1"/>
    <property type="molecule type" value="Genomic_DNA"/>
</dbReference>
<name>A0A1H4Y3E5_PSEAG</name>
<organism evidence="4 5">
    <name type="scientific">Pseudomonas anguilliseptica</name>
    <dbReference type="NCBI Taxonomy" id="53406"/>
    <lineage>
        <taxon>Bacteria</taxon>
        <taxon>Pseudomonadati</taxon>
        <taxon>Pseudomonadota</taxon>
        <taxon>Gammaproteobacteria</taxon>
        <taxon>Pseudomonadales</taxon>
        <taxon>Pseudomonadaceae</taxon>
        <taxon>Pseudomonas</taxon>
    </lineage>
</organism>
<feature type="domain" description="FAD-dependent oxidoreductase 2 FAD-binding" evidence="3">
    <location>
        <begin position="35"/>
        <end position="59"/>
    </location>
</feature>